<dbReference type="Pfam" id="PF01761">
    <property type="entry name" value="DHQ_synthase"/>
    <property type="match status" value="1"/>
</dbReference>
<gene>
    <name evidence="7" type="ORF">IAC35_00020</name>
</gene>
<dbReference type="PANTHER" id="PTHR43622">
    <property type="entry name" value="3-DEHYDROQUINATE SYNTHASE"/>
    <property type="match status" value="1"/>
</dbReference>
<evidence type="ECO:0000256" key="3">
    <source>
        <dbReference type="ARBA" id="ARBA00022723"/>
    </source>
</evidence>
<feature type="domain" description="3-dehydroquinate synthase N-terminal" evidence="5">
    <location>
        <begin position="28"/>
        <end position="139"/>
    </location>
</feature>
<evidence type="ECO:0000259" key="5">
    <source>
        <dbReference type="Pfam" id="PF01761"/>
    </source>
</evidence>
<dbReference type="InterPro" id="IPR050071">
    <property type="entry name" value="Dehydroquinate_synthase"/>
</dbReference>
<reference evidence="7" key="1">
    <citation type="submission" date="2020-10" db="EMBL/GenBank/DDBJ databases">
        <authorList>
            <person name="Gilroy R."/>
        </authorList>
    </citation>
    <scope>NUCLEOTIDE SEQUENCE</scope>
    <source>
        <strain evidence="7">ChiHecec2B26-709</strain>
    </source>
</reference>
<dbReference type="GO" id="GO:0003856">
    <property type="term" value="F:3-dehydroquinate synthase activity"/>
    <property type="evidence" value="ECO:0007669"/>
    <property type="project" value="TreeGrafter"/>
</dbReference>
<name>A0A9D1GMW0_9BACT</name>
<dbReference type="PANTHER" id="PTHR43622:SF1">
    <property type="entry name" value="3-DEHYDROQUINATE SYNTHASE"/>
    <property type="match status" value="1"/>
</dbReference>
<evidence type="ECO:0000256" key="1">
    <source>
        <dbReference type="ARBA" id="ARBA00001911"/>
    </source>
</evidence>
<comment type="cofactor">
    <cofactor evidence="2">
        <name>Co(2+)</name>
        <dbReference type="ChEBI" id="CHEBI:48828"/>
    </cofactor>
</comment>
<keyword evidence="4" id="KW-0520">NAD</keyword>
<dbReference type="CDD" id="cd08195">
    <property type="entry name" value="DHQS"/>
    <property type="match status" value="1"/>
</dbReference>
<reference evidence="7" key="2">
    <citation type="journal article" date="2021" name="PeerJ">
        <title>Extensive microbial diversity within the chicken gut microbiome revealed by metagenomics and culture.</title>
        <authorList>
            <person name="Gilroy R."/>
            <person name="Ravi A."/>
            <person name="Getino M."/>
            <person name="Pursley I."/>
            <person name="Horton D.L."/>
            <person name="Alikhan N.F."/>
            <person name="Baker D."/>
            <person name="Gharbi K."/>
            <person name="Hall N."/>
            <person name="Watson M."/>
            <person name="Adriaenssens E.M."/>
            <person name="Foster-Nyarko E."/>
            <person name="Jarju S."/>
            <person name="Secka A."/>
            <person name="Antonio M."/>
            <person name="Oren A."/>
            <person name="Chaudhuri R.R."/>
            <person name="La Ragione R."/>
            <person name="Hildebrand F."/>
            <person name="Pallen M.J."/>
        </authorList>
    </citation>
    <scope>NUCLEOTIDE SEQUENCE</scope>
    <source>
        <strain evidence="7">ChiHecec2B26-709</strain>
    </source>
</reference>
<evidence type="ECO:0000313" key="7">
    <source>
        <dbReference type="EMBL" id="HIT46227.1"/>
    </source>
</evidence>
<dbReference type="InterPro" id="IPR056179">
    <property type="entry name" value="DHQS_C"/>
</dbReference>
<comment type="cofactor">
    <cofactor evidence="1">
        <name>NAD(+)</name>
        <dbReference type="ChEBI" id="CHEBI:57540"/>
    </cofactor>
</comment>
<dbReference type="AlphaFoldDB" id="A0A9D1GMW0"/>
<sequence>MDKEVFVVCDRNVGNLAAGIAEGRPLLAITADEEHKTMDTVMRICRWLMEQGADRKAVVYAVGGGVTTDLVGFAASIYKRGVRYVNYPTTLLCQVDAGIGGKTGVNLDGYKNMMGVTRFPAATRILPEALKTLPAREMRSGAAEMLKTFIIEDNGNYEKAVKVLSAPDMDFDALHKLVLEAGEVKYRIVEQDPFEEGPRRKLNLGHTYGHAIEWYQHTHGVPEPLSHGEAVAIGMIRAAEISERLGIARKGLSDRLRADFAACGLPTELPCPEEELEQAIWKDKKVENGRINFVLIRKIGKVITEELNDLH</sequence>
<dbReference type="SUPFAM" id="SSF56796">
    <property type="entry name" value="Dehydroquinate synthase-like"/>
    <property type="match status" value="1"/>
</dbReference>
<accession>A0A9D1GMW0</accession>
<dbReference type="GO" id="GO:0046872">
    <property type="term" value="F:metal ion binding"/>
    <property type="evidence" value="ECO:0007669"/>
    <property type="project" value="UniProtKB-KW"/>
</dbReference>
<feature type="domain" description="3-dehydroquinate synthase C-terminal" evidence="6">
    <location>
        <begin position="141"/>
        <end position="286"/>
    </location>
</feature>
<evidence type="ECO:0000259" key="6">
    <source>
        <dbReference type="Pfam" id="PF24621"/>
    </source>
</evidence>
<keyword evidence="3" id="KW-0479">Metal-binding</keyword>
<proteinExistence type="predicted"/>
<evidence type="ECO:0000313" key="8">
    <source>
        <dbReference type="Proteomes" id="UP000886881"/>
    </source>
</evidence>
<evidence type="ECO:0000256" key="4">
    <source>
        <dbReference type="ARBA" id="ARBA00023027"/>
    </source>
</evidence>
<dbReference type="Gene3D" id="3.40.50.1970">
    <property type="match status" value="1"/>
</dbReference>
<organism evidence="7 8">
    <name type="scientific">Candidatus Cryptobacteroides merdipullorum</name>
    <dbReference type="NCBI Taxonomy" id="2840771"/>
    <lineage>
        <taxon>Bacteria</taxon>
        <taxon>Pseudomonadati</taxon>
        <taxon>Bacteroidota</taxon>
        <taxon>Bacteroidia</taxon>
        <taxon>Bacteroidales</taxon>
        <taxon>Candidatus Cryptobacteroides</taxon>
    </lineage>
</organism>
<dbReference type="Pfam" id="PF24621">
    <property type="entry name" value="DHQS_C"/>
    <property type="match status" value="1"/>
</dbReference>
<comment type="caution">
    <text evidence="7">The sequence shown here is derived from an EMBL/GenBank/DDBJ whole genome shotgun (WGS) entry which is preliminary data.</text>
</comment>
<protein>
    <submittedName>
        <fullName evidence="7">3-dehydroquinate synthase</fullName>
    </submittedName>
</protein>
<dbReference type="EMBL" id="DVLC01000001">
    <property type="protein sequence ID" value="HIT46227.1"/>
    <property type="molecule type" value="Genomic_DNA"/>
</dbReference>
<dbReference type="Proteomes" id="UP000886881">
    <property type="component" value="Unassembled WGS sequence"/>
</dbReference>
<dbReference type="InterPro" id="IPR030960">
    <property type="entry name" value="DHQS/DOIS_N"/>
</dbReference>
<dbReference type="Gene3D" id="1.20.1090.10">
    <property type="entry name" value="Dehydroquinate synthase-like - alpha domain"/>
    <property type="match status" value="1"/>
</dbReference>
<evidence type="ECO:0000256" key="2">
    <source>
        <dbReference type="ARBA" id="ARBA00001941"/>
    </source>
</evidence>